<dbReference type="PANTHER" id="PTHR37480:SF1">
    <property type="entry name" value="ENOYL-[ACYL-CARRIER-PROTEIN] REDUCTASE [NADH]"/>
    <property type="match status" value="1"/>
</dbReference>
<reference evidence="13" key="1">
    <citation type="submission" date="2023-03" db="EMBL/GenBank/DDBJ databases">
        <authorList>
            <person name="Steffen K."/>
            <person name="Cardenas P."/>
        </authorList>
    </citation>
    <scope>NUCLEOTIDE SEQUENCE</scope>
</reference>
<evidence type="ECO:0000313" key="14">
    <source>
        <dbReference type="Proteomes" id="UP001174909"/>
    </source>
</evidence>
<comment type="pathway">
    <text evidence="1">Lipid metabolism.</text>
</comment>
<gene>
    <name evidence="13" type="ORF">GBAR_LOCUS16469</name>
</gene>
<keyword evidence="14" id="KW-1185">Reference proteome</keyword>
<dbReference type="InterPro" id="IPR010758">
    <property type="entry name" value="Trans-2-enoyl-CoA_reductase"/>
</dbReference>
<dbReference type="InterPro" id="IPR050048">
    <property type="entry name" value="FabV-like_NADH_b"/>
</dbReference>
<evidence type="ECO:0000259" key="12">
    <source>
        <dbReference type="Pfam" id="PF12242"/>
    </source>
</evidence>
<evidence type="ECO:0000256" key="1">
    <source>
        <dbReference type="ARBA" id="ARBA00005189"/>
    </source>
</evidence>
<dbReference type="EMBL" id="CASHTH010002370">
    <property type="protein sequence ID" value="CAI8028953.1"/>
    <property type="molecule type" value="Genomic_DNA"/>
</dbReference>
<proteinExistence type="inferred from homology"/>
<accession>A0AA35SGW9</accession>
<dbReference type="Pfam" id="PF12241">
    <property type="entry name" value="Enoyl_reductase"/>
    <property type="match status" value="1"/>
</dbReference>
<dbReference type="HAMAP" id="MF_01838">
    <property type="entry name" value="FabV_reductase"/>
    <property type="match status" value="1"/>
</dbReference>
<keyword evidence="7" id="KW-0520">NAD</keyword>
<keyword evidence="9" id="KW-0275">Fatty acid biosynthesis</keyword>
<comment type="caution">
    <text evidence="13">The sequence shown here is derived from an EMBL/GenBank/DDBJ whole genome shotgun (WGS) entry which is preliminary data.</text>
</comment>
<dbReference type="GO" id="GO:0004318">
    <property type="term" value="F:enoyl-[acyl-carrier-protein] reductase (NADH) activity"/>
    <property type="evidence" value="ECO:0007669"/>
    <property type="project" value="TreeGrafter"/>
</dbReference>
<feature type="non-terminal residue" evidence="13">
    <location>
        <position position="1"/>
    </location>
</feature>
<dbReference type="EC" id="1.3.1.44" evidence="3"/>
<evidence type="ECO:0000313" key="13">
    <source>
        <dbReference type="EMBL" id="CAI8028953.1"/>
    </source>
</evidence>
<evidence type="ECO:0000256" key="7">
    <source>
        <dbReference type="ARBA" id="ARBA00023027"/>
    </source>
</evidence>
<dbReference type="GO" id="GO:0050343">
    <property type="term" value="F:trans-2-enoyl-CoA reductase (NADH) activity"/>
    <property type="evidence" value="ECO:0007669"/>
    <property type="project" value="UniProtKB-EC"/>
</dbReference>
<feature type="domain" description="Trans-2-enoyl-CoA reductase catalytic" evidence="11">
    <location>
        <begin position="84"/>
        <end position="319"/>
    </location>
</feature>
<sequence>QLKSLNLGSEAFICTNAHPVGCHQNVQNQANYIKANATTKQSNPNVLVVGASTGYGLASRIALTWAYGAKSLGIFYERPASGKRTATAGYYNSVALHQLAAQDGISAESINGDAFSDDIKRETIDRIKGSMGKIDILVYSIAAPRRIHPRTGAEHNSVLKPIGQSYTSQTIDLNREVVTDITLEAASEQEITDTVAVMGGEDLEFWTDALLAEDLLAQGATVVTYSYIGPELTWAIYRDGTIGKAKEDLETRVNTLDKTLSDKLGGNVYLSVNKAIVSQASMAIPVVPLYMSILNQIMDTKGTNEDPIAQMGRLFTEHLGPDLSPTLDAERRIRLDDRELRADVTAEIIERWGQINTDNFREISDYNGLQHSFRNLFGFDVDGVNYDEAVEIELNL</sequence>
<evidence type="ECO:0000259" key="11">
    <source>
        <dbReference type="Pfam" id="PF12241"/>
    </source>
</evidence>
<comment type="subunit">
    <text evidence="2">Monomer.</text>
</comment>
<keyword evidence="8" id="KW-0443">Lipid metabolism</keyword>
<dbReference type="AlphaFoldDB" id="A0AA35SGW9"/>
<evidence type="ECO:0000256" key="5">
    <source>
        <dbReference type="ARBA" id="ARBA00022832"/>
    </source>
</evidence>
<dbReference type="PANTHER" id="PTHR37480">
    <property type="entry name" value="ENOYL-[ACYL-CARRIER-PROTEIN] REDUCTASE [NADH]"/>
    <property type="match status" value="1"/>
</dbReference>
<evidence type="ECO:0000256" key="9">
    <source>
        <dbReference type="ARBA" id="ARBA00023160"/>
    </source>
</evidence>
<dbReference type="Pfam" id="PF12242">
    <property type="entry name" value="Eno-Rase_NADH_b"/>
    <property type="match status" value="1"/>
</dbReference>
<evidence type="ECO:0000256" key="6">
    <source>
        <dbReference type="ARBA" id="ARBA00023002"/>
    </source>
</evidence>
<evidence type="ECO:0000259" key="10">
    <source>
        <dbReference type="Pfam" id="PF07055"/>
    </source>
</evidence>
<dbReference type="Proteomes" id="UP001174909">
    <property type="component" value="Unassembled WGS sequence"/>
</dbReference>
<dbReference type="InterPro" id="IPR024910">
    <property type="entry name" value="Enoyl-CoA_Rdtase_cat_dom"/>
</dbReference>
<dbReference type="NCBIfam" id="NF010177">
    <property type="entry name" value="PRK13656.1"/>
    <property type="match status" value="1"/>
</dbReference>
<organism evidence="13 14">
    <name type="scientific">Geodia barretti</name>
    <name type="common">Barrett's horny sponge</name>
    <dbReference type="NCBI Taxonomy" id="519541"/>
    <lineage>
        <taxon>Eukaryota</taxon>
        <taxon>Metazoa</taxon>
        <taxon>Porifera</taxon>
        <taxon>Demospongiae</taxon>
        <taxon>Heteroscleromorpha</taxon>
        <taxon>Tetractinellida</taxon>
        <taxon>Astrophorina</taxon>
        <taxon>Geodiidae</taxon>
        <taxon>Geodia</taxon>
    </lineage>
</organism>
<dbReference type="Gene3D" id="3.40.50.720">
    <property type="entry name" value="NAD(P)-binding Rossmann-like Domain"/>
    <property type="match status" value="1"/>
</dbReference>
<evidence type="ECO:0000256" key="8">
    <source>
        <dbReference type="ARBA" id="ARBA00023098"/>
    </source>
</evidence>
<name>A0AA35SGW9_GEOBA</name>
<protein>
    <recommendedName>
        <fullName evidence="3">trans-2-enoyl-CoA reductase (NAD(+))</fullName>
        <ecNumber evidence="3">1.3.1.44</ecNumber>
    </recommendedName>
</protein>
<feature type="domain" description="Enoyl reductase FAD binding" evidence="10">
    <location>
        <begin position="327"/>
        <end position="390"/>
    </location>
</feature>
<dbReference type="GO" id="GO:0006633">
    <property type="term" value="P:fatty acid biosynthetic process"/>
    <property type="evidence" value="ECO:0007669"/>
    <property type="project" value="UniProtKB-KW"/>
</dbReference>
<dbReference type="NCBIfam" id="NF043048">
    <property type="entry name" value="EnoyACPredFabV"/>
    <property type="match status" value="1"/>
</dbReference>
<dbReference type="GO" id="GO:0051287">
    <property type="term" value="F:NAD binding"/>
    <property type="evidence" value="ECO:0007669"/>
    <property type="project" value="TreeGrafter"/>
</dbReference>
<keyword evidence="5" id="KW-0276">Fatty acid metabolism</keyword>
<evidence type="ECO:0000256" key="2">
    <source>
        <dbReference type="ARBA" id="ARBA00011245"/>
    </source>
</evidence>
<feature type="domain" description="Trans-2-enoyl-CoA reductase-like NAD(P)H binding" evidence="12">
    <location>
        <begin position="11"/>
        <end position="81"/>
    </location>
</feature>
<evidence type="ECO:0000256" key="3">
    <source>
        <dbReference type="ARBA" id="ARBA00011983"/>
    </source>
</evidence>
<dbReference type="Pfam" id="PF07055">
    <property type="entry name" value="Eno-Rase_FAD_bd"/>
    <property type="match status" value="1"/>
</dbReference>
<keyword evidence="6" id="KW-0560">Oxidoreductase</keyword>
<evidence type="ECO:0000256" key="4">
    <source>
        <dbReference type="ARBA" id="ARBA00022516"/>
    </source>
</evidence>
<keyword evidence="4" id="KW-0444">Lipid biosynthesis</keyword>
<dbReference type="InterPro" id="IPR024906">
    <property type="entry name" value="Eno_Rdtase_FAD-bd_dom"/>
</dbReference>